<organism evidence="1 2">
    <name type="scientific">Pisolithus microcarpus 441</name>
    <dbReference type="NCBI Taxonomy" id="765257"/>
    <lineage>
        <taxon>Eukaryota</taxon>
        <taxon>Fungi</taxon>
        <taxon>Dikarya</taxon>
        <taxon>Basidiomycota</taxon>
        <taxon>Agaricomycotina</taxon>
        <taxon>Agaricomycetes</taxon>
        <taxon>Agaricomycetidae</taxon>
        <taxon>Boletales</taxon>
        <taxon>Sclerodermatineae</taxon>
        <taxon>Pisolithaceae</taxon>
        <taxon>Pisolithus</taxon>
    </lineage>
</organism>
<dbReference type="EMBL" id="KN834216">
    <property type="protein sequence ID" value="KIK11444.1"/>
    <property type="molecule type" value="Genomic_DNA"/>
</dbReference>
<keyword evidence="2" id="KW-1185">Reference proteome</keyword>
<dbReference type="Proteomes" id="UP000054018">
    <property type="component" value="Unassembled WGS sequence"/>
</dbReference>
<dbReference type="HOGENOM" id="CLU_078867_1_0_1"/>
<dbReference type="InterPro" id="IPR004242">
    <property type="entry name" value="Transposase_21"/>
</dbReference>
<accession>A0A0C9YC16</accession>
<dbReference type="OrthoDB" id="3269001at2759"/>
<reference evidence="2" key="2">
    <citation type="submission" date="2015-01" db="EMBL/GenBank/DDBJ databases">
        <title>Evolutionary Origins and Diversification of the Mycorrhizal Mutualists.</title>
        <authorList>
            <consortium name="DOE Joint Genome Institute"/>
            <consortium name="Mycorrhizal Genomics Consortium"/>
            <person name="Kohler A."/>
            <person name="Kuo A."/>
            <person name="Nagy L.G."/>
            <person name="Floudas D."/>
            <person name="Copeland A."/>
            <person name="Barry K.W."/>
            <person name="Cichocki N."/>
            <person name="Veneault-Fourrey C."/>
            <person name="LaButti K."/>
            <person name="Lindquist E.A."/>
            <person name="Lipzen A."/>
            <person name="Lundell T."/>
            <person name="Morin E."/>
            <person name="Murat C."/>
            <person name="Riley R."/>
            <person name="Ohm R."/>
            <person name="Sun H."/>
            <person name="Tunlid A."/>
            <person name="Henrissat B."/>
            <person name="Grigoriev I.V."/>
            <person name="Hibbett D.S."/>
            <person name="Martin F."/>
        </authorList>
    </citation>
    <scope>NUCLEOTIDE SEQUENCE [LARGE SCALE GENOMIC DNA]</scope>
    <source>
        <strain evidence="2">441</strain>
    </source>
</reference>
<proteinExistence type="predicted"/>
<sequence length="209" mass="23866">MVCHNLPVHMRYQLENVYIASIIPGPQEPSYYYLNHVLQPLVDDLSHCWSPGLQLTCTALHTFGCLVRCVVVLLVCNLPAARKMAGLAGLGKAYGKFCSFCQQDSADFKNTDISSWPQRSWQEHLSIARMWKDAETESIRQQIYGTFGIQWTELLWLPYWDPTHFIVVKAMHNFFLGDLQHHCQNVFGMDAEEKLDGSHIQPHVSNSEG</sequence>
<evidence type="ECO:0000313" key="1">
    <source>
        <dbReference type="EMBL" id="KIK11444.1"/>
    </source>
</evidence>
<protein>
    <submittedName>
        <fullName evidence="1">Uncharacterized protein</fullName>
    </submittedName>
</protein>
<name>A0A0C9YC16_9AGAM</name>
<reference evidence="1 2" key="1">
    <citation type="submission" date="2014-04" db="EMBL/GenBank/DDBJ databases">
        <authorList>
            <consortium name="DOE Joint Genome Institute"/>
            <person name="Kuo A."/>
            <person name="Kohler A."/>
            <person name="Costa M.D."/>
            <person name="Nagy L.G."/>
            <person name="Floudas D."/>
            <person name="Copeland A."/>
            <person name="Barry K.W."/>
            <person name="Cichocki N."/>
            <person name="Veneault-Fourrey C."/>
            <person name="LaButti K."/>
            <person name="Lindquist E.A."/>
            <person name="Lipzen A."/>
            <person name="Lundell T."/>
            <person name="Morin E."/>
            <person name="Murat C."/>
            <person name="Sun H."/>
            <person name="Tunlid A."/>
            <person name="Henrissat B."/>
            <person name="Grigoriev I.V."/>
            <person name="Hibbett D.S."/>
            <person name="Martin F."/>
            <person name="Nordberg H.P."/>
            <person name="Cantor M.N."/>
            <person name="Hua S.X."/>
        </authorList>
    </citation>
    <scope>NUCLEOTIDE SEQUENCE [LARGE SCALE GENOMIC DNA]</scope>
    <source>
        <strain evidence="1 2">441</strain>
    </source>
</reference>
<dbReference type="STRING" id="765257.A0A0C9YC16"/>
<dbReference type="PANTHER" id="PTHR46579:SF2">
    <property type="entry name" value="C2H2-TYPE DOMAIN-CONTAINING PROTEIN"/>
    <property type="match status" value="1"/>
</dbReference>
<dbReference type="AlphaFoldDB" id="A0A0C9YC16"/>
<dbReference type="Pfam" id="PF02992">
    <property type="entry name" value="Transposase_21"/>
    <property type="match status" value="1"/>
</dbReference>
<evidence type="ECO:0000313" key="2">
    <source>
        <dbReference type="Proteomes" id="UP000054018"/>
    </source>
</evidence>
<gene>
    <name evidence="1" type="ORF">PISMIDRAFT_122707</name>
</gene>
<dbReference type="PANTHER" id="PTHR46579">
    <property type="entry name" value="F5/8 TYPE C DOMAIN-CONTAINING PROTEIN-RELATED"/>
    <property type="match status" value="1"/>
</dbReference>